<keyword evidence="1" id="KW-0812">Transmembrane</keyword>
<reference evidence="2 3" key="1">
    <citation type="submission" date="2021-04" db="EMBL/GenBank/DDBJ databases">
        <title>Ruania sp. nov., isolated from sandy soil of mangrove forest.</title>
        <authorList>
            <person name="Ge X."/>
            <person name="Huang R."/>
            <person name="Liu W."/>
        </authorList>
    </citation>
    <scope>NUCLEOTIDE SEQUENCE [LARGE SCALE GENOMIC DNA]</scope>
    <source>
        <strain evidence="2 3">N2-46</strain>
    </source>
</reference>
<feature type="transmembrane region" description="Helical" evidence="1">
    <location>
        <begin position="166"/>
        <end position="184"/>
    </location>
</feature>
<evidence type="ECO:0000313" key="2">
    <source>
        <dbReference type="EMBL" id="MBZ2195990.1"/>
    </source>
</evidence>
<feature type="transmembrane region" description="Helical" evidence="1">
    <location>
        <begin position="89"/>
        <end position="114"/>
    </location>
</feature>
<feature type="transmembrane region" description="Helical" evidence="1">
    <location>
        <begin position="61"/>
        <end position="82"/>
    </location>
</feature>
<name>A0ABS7S6L4_9MICO</name>
<dbReference type="EMBL" id="JAGSHT010000007">
    <property type="protein sequence ID" value="MBZ2195990.1"/>
    <property type="molecule type" value="Genomic_DNA"/>
</dbReference>
<dbReference type="Proteomes" id="UP000826651">
    <property type="component" value="Unassembled WGS sequence"/>
</dbReference>
<protein>
    <submittedName>
        <fullName evidence="2">Uncharacterized protein</fullName>
    </submittedName>
</protein>
<dbReference type="RefSeq" id="WP_223404430.1">
    <property type="nucleotide sequence ID" value="NZ_JAGSHT010000007.1"/>
</dbReference>
<keyword evidence="1" id="KW-0472">Membrane</keyword>
<feature type="transmembrane region" description="Helical" evidence="1">
    <location>
        <begin position="190"/>
        <end position="212"/>
    </location>
</feature>
<sequence length="224" mass="23459">MTSAAPLWARTAGRMTRASLVSLAWFWAVCVIAGTAVTLVLDWRLGEPPFSIMSTIRYGGIWYPFSVALIVVSATINVHVAAGLTRRSFVIGAVISNVVIGVVNGVAMTAVLVIERGIYLDQGWSHAATSAAPIPEAWGVSLVFHCVMFLAGGLSGLLVGLTYYRWGVWATAALPLTVLPPIIASGLDPAALTVAVIAATTAATAVASYALARTIPIRKPLEIS</sequence>
<gene>
    <name evidence="2" type="ORF">KCQ71_07485</name>
</gene>
<evidence type="ECO:0000256" key="1">
    <source>
        <dbReference type="SAM" id="Phobius"/>
    </source>
</evidence>
<proteinExistence type="predicted"/>
<keyword evidence="1" id="KW-1133">Transmembrane helix</keyword>
<feature type="transmembrane region" description="Helical" evidence="1">
    <location>
        <begin position="20"/>
        <end position="41"/>
    </location>
</feature>
<feature type="transmembrane region" description="Helical" evidence="1">
    <location>
        <begin position="137"/>
        <end position="159"/>
    </location>
</feature>
<accession>A0ABS7S6L4</accession>
<comment type="caution">
    <text evidence="2">The sequence shown here is derived from an EMBL/GenBank/DDBJ whole genome shotgun (WGS) entry which is preliminary data.</text>
</comment>
<evidence type="ECO:0000313" key="3">
    <source>
        <dbReference type="Proteomes" id="UP000826651"/>
    </source>
</evidence>
<organism evidence="2 3">
    <name type="scientific">Occultella gossypii</name>
    <dbReference type="NCBI Taxonomy" id="2800820"/>
    <lineage>
        <taxon>Bacteria</taxon>
        <taxon>Bacillati</taxon>
        <taxon>Actinomycetota</taxon>
        <taxon>Actinomycetes</taxon>
        <taxon>Micrococcales</taxon>
        <taxon>Ruaniaceae</taxon>
        <taxon>Occultella</taxon>
    </lineage>
</organism>
<keyword evidence="3" id="KW-1185">Reference proteome</keyword>